<dbReference type="CDD" id="cd00063">
    <property type="entry name" value="FN3"/>
    <property type="match status" value="1"/>
</dbReference>
<dbReference type="PANTHER" id="PTHR21104:SF1">
    <property type="entry name" value="FIBRONECTIN TYPE III DOMAIN-CONTAINING PROTEIN"/>
    <property type="match status" value="1"/>
</dbReference>
<dbReference type="InterPro" id="IPR032073">
    <property type="entry name" value="FNDC5_C"/>
</dbReference>
<dbReference type="HOGENOM" id="CLU_459539_0_0_1"/>
<evidence type="ECO:0000313" key="4">
    <source>
        <dbReference type="Proteomes" id="UP000014500"/>
    </source>
</evidence>
<dbReference type="Gene3D" id="2.60.40.10">
    <property type="entry name" value="Immunoglobulins"/>
    <property type="match status" value="1"/>
</dbReference>
<feature type="transmembrane region" description="Helical" evidence="1">
    <location>
        <begin position="451"/>
        <end position="469"/>
    </location>
</feature>
<dbReference type="Pfam" id="PF16066">
    <property type="entry name" value="DUF4808"/>
    <property type="match status" value="1"/>
</dbReference>
<dbReference type="PANTHER" id="PTHR21104">
    <property type="entry name" value="FIBRONECTIN TYPE III DOMAIN-CONTAINING PROTEIN"/>
    <property type="match status" value="1"/>
</dbReference>
<keyword evidence="4" id="KW-1185">Reference proteome</keyword>
<keyword evidence="1" id="KW-1133">Transmembrane helix</keyword>
<evidence type="ECO:0000259" key="2">
    <source>
        <dbReference type="Pfam" id="PF16066"/>
    </source>
</evidence>
<feature type="transmembrane region" description="Helical" evidence="1">
    <location>
        <begin position="562"/>
        <end position="585"/>
    </location>
</feature>
<reference evidence="4" key="1">
    <citation type="submission" date="2011-05" db="EMBL/GenBank/DDBJ databases">
        <authorList>
            <person name="Richards S.R."/>
            <person name="Qu J."/>
            <person name="Jiang H."/>
            <person name="Jhangiani S.N."/>
            <person name="Agravi P."/>
            <person name="Goodspeed R."/>
            <person name="Gross S."/>
            <person name="Mandapat C."/>
            <person name="Jackson L."/>
            <person name="Mathew T."/>
            <person name="Pu L."/>
            <person name="Thornton R."/>
            <person name="Saada N."/>
            <person name="Wilczek-Boney K.B."/>
            <person name="Lee S."/>
            <person name="Kovar C."/>
            <person name="Wu Y."/>
            <person name="Scherer S.E."/>
            <person name="Worley K.C."/>
            <person name="Muzny D.M."/>
            <person name="Gibbs R."/>
        </authorList>
    </citation>
    <scope>NUCLEOTIDE SEQUENCE</scope>
    <source>
        <strain evidence="4">Brora</strain>
    </source>
</reference>
<dbReference type="InterPro" id="IPR003961">
    <property type="entry name" value="FN3_dom"/>
</dbReference>
<dbReference type="EnsemblMetazoa" id="SMAR011150-RA">
    <property type="protein sequence ID" value="SMAR011150-PA"/>
    <property type="gene ID" value="SMAR011150"/>
</dbReference>
<protein>
    <recommendedName>
        <fullName evidence="2">Fibronectin type III domain-containing protein</fullName>
    </recommendedName>
</protein>
<evidence type="ECO:0000256" key="1">
    <source>
        <dbReference type="SAM" id="Phobius"/>
    </source>
</evidence>
<name>T1JBK1_STRMM</name>
<dbReference type="EMBL" id="JH432011">
    <property type="status" value="NOT_ANNOTATED_CDS"/>
    <property type="molecule type" value="Genomic_DNA"/>
</dbReference>
<keyword evidence="1" id="KW-0812">Transmembrane</keyword>
<dbReference type="SUPFAM" id="SSF49265">
    <property type="entry name" value="Fibronectin type III"/>
    <property type="match status" value="1"/>
</dbReference>
<keyword evidence="1" id="KW-0472">Membrane</keyword>
<accession>T1JBK1</accession>
<dbReference type="AlphaFoldDB" id="T1JBK1"/>
<dbReference type="InterPro" id="IPR036116">
    <property type="entry name" value="FN3_sf"/>
</dbReference>
<dbReference type="InterPro" id="IPR013783">
    <property type="entry name" value="Ig-like_fold"/>
</dbReference>
<evidence type="ECO:0000313" key="3">
    <source>
        <dbReference type="EnsemblMetazoa" id="SMAR011150-PA"/>
    </source>
</evidence>
<proteinExistence type="predicted"/>
<reference evidence="3" key="2">
    <citation type="submission" date="2015-02" db="UniProtKB">
        <authorList>
            <consortium name="EnsemblMetazoa"/>
        </authorList>
    </citation>
    <scope>IDENTIFICATION</scope>
</reference>
<organism evidence="3 4">
    <name type="scientific">Strigamia maritima</name>
    <name type="common">European centipede</name>
    <name type="synonym">Geophilus maritimus</name>
    <dbReference type="NCBI Taxonomy" id="126957"/>
    <lineage>
        <taxon>Eukaryota</taxon>
        <taxon>Metazoa</taxon>
        <taxon>Ecdysozoa</taxon>
        <taxon>Arthropoda</taxon>
        <taxon>Myriapoda</taxon>
        <taxon>Chilopoda</taxon>
        <taxon>Pleurostigmophora</taxon>
        <taxon>Geophilomorpha</taxon>
        <taxon>Linotaeniidae</taxon>
        <taxon>Strigamia</taxon>
    </lineage>
</organism>
<dbReference type="eggNOG" id="ENOG502S3VV">
    <property type="taxonomic scope" value="Eukaryota"/>
</dbReference>
<feature type="domain" description="Fibronectin type III" evidence="2">
    <location>
        <begin position="447"/>
        <end position="556"/>
    </location>
</feature>
<dbReference type="Proteomes" id="UP000014500">
    <property type="component" value="Unassembled WGS sequence"/>
</dbReference>
<sequence length="594" mass="69362">MLFRIKEECWLDNLFIRSHFFYRFKRITQKHYSELQKTSRANAPIQPMVFNYLSRSFRAGGIFYTILFTAVIANFNFKFPLSDNIRVIKYDNATLRITHNFLKSVMYRCGSFYELIIPPLHYSPIYKIVTEVDARHKSFVLERLLPTALYQVHITTINDEGRSNQSQTIIFDTSQGSSNDDWANAGMNCRFSSCSCVRIKGLLLICRLILTRSIVGKCPIRHTQYWICYLTAFTVENMIEMLHFRKQLNQIKRHLNELDRLSKTFPYDIFTRLSRNPPAPNTSFRLGLDTFILTPTDNYTFTFDIFHIISPYLLLMSTARSWGNYETDRRELMATVDVRKQKIENADTLIPRESLRVNCTKKFYSLQAKEVEYCIYTITIRHFYDFSSSKSAKCDIFVDLLKIRIKSIFKDALMTHLLVMALLKVIKINGTGTTKSSHGLNGTLYARGEEIGIVVVVLLLWVFVILLFFNKWGKIRMLEPYHPEYKQSHVPTCQLKGSRLTLDQMHVSMNALFERERLLSVAHVHKPARLRQNSVFVHGSINASTSAQNFSRKLKCLDKQAMGVWLTVTMTTLINQWPLYLLFIIRDYNTLIRL</sequence>